<evidence type="ECO:0000256" key="5">
    <source>
        <dbReference type="ARBA" id="ARBA00022792"/>
    </source>
</evidence>
<feature type="region of interest" description="Disordered" evidence="9">
    <location>
        <begin position="180"/>
        <end position="205"/>
    </location>
</feature>
<dbReference type="PANTHER" id="PTHR12653">
    <property type="entry name" value="NADH-UBIQUINONE OXIDOREDUCTASE 13 KD-B SUBUNIT"/>
    <property type="match status" value="1"/>
</dbReference>
<sequence length="235" mass="27054">MNTILRQTAARALRARSVTASVPKALTTTTTFAVDSGSFLLWQPLRRQDAQMRSFSTAEAMEEDEKPIIPGIGKGKTSTGIVGLKVEPEWYNVMLEKFQLLLDTMENSDMPETCTYRMNVTKWANFVIKTVKENPEDPEFVEDEVRMGQVEELIEMADNEMICMKMYIKEKFWLEVDPEGPEIDFNPDPMKDELGADSDPRTRQKILDDIERLKNWVDDDEEYDEYEGPPDHEGI</sequence>
<keyword evidence="7" id="KW-0496">Mitochondrion</keyword>
<protein>
    <submittedName>
        <fullName evidence="10">Uncharacterized protein</fullName>
    </submittedName>
</protein>
<name>A0A7S3DNG8_9STRA</name>
<keyword evidence="4" id="KW-0679">Respiratory chain</keyword>
<dbReference type="GO" id="GO:0005743">
    <property type="term" value="C:mitochondrial inner membrane"/>
    <property type="evidence" value="ECO:0007669"/>
    <property type="project" value="UniProtKB-SubCell"/>
</dbReference>
<reference evidence="10" key="1">
    <citation type="submission" date="2021-01" db="EMBL/GenBank/DDBJ databases">
        <authorList>
            <person name="Corre E."/>
            <person name="Pelletier E."/>
            <person name="Niang G."/>
            <person name="Scheremetjew M."/>
            <person name="Finn R."/>
            <person name="Kale V."/>
            <person name="Holt S."/>
            <person name="Cochrane G."/>
            <person name="Meng A."/>
            <person name="Brown T."/>
            <person name="Cohen L."/>
        </authorList>
    </citation>
    <scope>NUCLEOTIDE SEQUENCE</scope>
    <source>
        <strain evidence="10">CCMP125</strain>
    </source>
</reference>
<evidence type="ECO:0000256" key="8">
    <source>
        <dbReference type="ARBA" id="ARBA00023136"/>
    </source>
</evidence>
<keyword evidence="3" id="KW-0813">Transport</keyword>
<accession>A0A7S3DNG8</accession>
<dbReference type="EMBL" id="HBHT01014985">
    <property type="protein sequence ID" value="CAD9961201.1"/>
    <property type="molecule type" value="Transcribed_RNA"/>
</dbReference>
<evidence type="ECO:0000256" key="3">
    <source>
        <dbReference type="ARBA" id="ARBA00022448"/>
    </source>
</evidence>
<dbReference type="InterPro" id="IPR006806">
    <property type="entry name" value="NDUFA5"/>
</dbReference>
<evidence type="ECO:0000256" key="2">
    <source>
        <dbReference type="ARBA" id="ARBA00010261"/>
    </source>
</evidence>
<evidence type="ECO:0000256" key="4">
    <source>
        <dbReference type="ARBA" id="ARBA00022660"/>
    </source>
</evidence>
<comment type="subcellular location">
    <subcellularLocation>
        <location evidence="1">Mitochondrion inner membrane</location>
        <topology evidence="1">Peripheral membrane protein</topology>
        <orientation evidence="1">Matrix side</orientation>
    </subcellularLocation>
</comment>
<evidence type="ECO:0000256" key="6">
    <source>
        <dbReference type="ARBA" id="ARBA00022982"/>
    </source>
</evidence>
<keyword evidence="8" id="KW-0472">Membrane</keyword>
<evidence type="ECO:0000256" key="7">
    <source>
        <dbReference type="ARBA" id="ARBA00023128"/>
    </source>
</evidence>
<comment type="similarity">
    <text evidence="2">Belongs to the complex I NDUFA5 subunit family.</text>
</comment>
<keyword evidence="5" id="KW-0999">Mitochondrion inner membrane</keyword>
<feature type="compositionally biased region" description="Basic and acidic residues" evidence="9">
    <location>
        <begin position="189"/>
        <end position="205"/>
    </location>
</feature>
<organism evidence="10">
    <name type="scientific">Entomoneis paludosa</name>
    <dbReference type="NCBI Taxonomy" id="265537"/>
    <lineage>
        <taxon>Eukaryota</taxon>
        <taxon>Sar</taxon>
        <taxon>Stramenopiles</taxon>
        <taxon>Ochrophyta</taxon>
        <taxon>Bacillariophyta</taxon>
        <taxon>Bacillariophyceae</taxon>
        <taxon>Bacillariophycidae</taxon>
        <taxon>Entomoneidaceae</taxon>
        <taxon>Entomoneis</taxon>
    </lineage>
</organism>
<proteinExistence type="inferred from homology"/>
<evidence type="ECO:0000256" key="1">
    <source>
        <dbReference type="ARBA" id="ARBA00004443"/>
    </source>
</evidence>
<gene>
    <name evidence="10" type="ORF">APAL1065_LOCUS9973</name>
</gene>
<dbReference type="AlphaFoldDB" id="A0A7S3DNG8"/>
<keyword evidence="6" id="KW-0249">Electron transport</keyword>
<evidence type="ECO:0000256" key="9">
    <source>
        <dbReference type="SAM" id="MobiDB-lite"/>
    </source>
</evidence>
<dbReference type="GO" id="GO:0022904">
    <property type="term" value="P:respiratory electron transport chain"/>
    <property type="evidence" value="ECO:0007669"/>
    <property type="project" value="InterPro"/>
</dbReference>
<dbReference type="PANTHER" id="PTHR12653:SF0">
    <property type="entry name" value="NADH DEHYDROGENASE [UBIQUINONE] 1 ALPHA SUBCOMPLEX SUBUNIT 5"/>
    <property type="match status" value="1"/>
</dbReference>
<evidence type="ECO:0000313" key="10">
    <source>
        <dbReference type="EMBL" id="CAD9961201.1"/>
    </source>
</evidence>